<dbReference type="InterPro" id="IPR017532">
    <property type="entry name" value="Hydrolase-2_PEP"/>
</dbReference>
<dbReference type="Proteomes" id="UP000450676">
    <property type="component" value="Unassembled WGS sequence"/>
</dbReference>
<dbReference type="Gene3D" id="3.40.50.1820">
    <property type="entry name" value="alpha/beta hydrolase"/>
    <property type="match status" value="1"/>
</dbReference>
<organism evidence="2 3">
    <name type="scientific">Pseudoduganella aquatica</name>
    <dbReference type="NCBI Taxonomy" id="2660641"/>
    <lineage>
        <taxon>Bacteria</taxon>
        <taxon>Pseudomonadati</taxon>
        <taxon>Pseudomonadota</taxon>
        <taxon>Betaproteobacteria</taxon>
        <taxon>Burkholderiales</taxon>
        <taxon>Oxalobacteraceae</taxon>
        <taxon>Telluria group</taxon>
        <taxon>Pseudoduganella</taxon>
    </lineage>
</organism>
<feature type="domain" description="Serine aminopeptidase S33" evidence="1">
    <location>
        <begin position="51"/>
        <end position="131"/>
    </location>
</feature>
<protein>
    <submittedName>
        <fullName evidence="2">Hydrolase 2, exosortase A system-associated</fullName>
    </submittedName>
</protein>
<dbReference type="InterPro" id="IPR022742">
    <property type="entry name" value="Hydrolase_4"/>
</dbReference>
<dbReference type="RefSeq" id="WP_161074376.1">
    <property type="nucleotide sequence ID" value="NZ_WWCU01000032.1"/>
</dbReference>
<comment type="caution">
    <text evidence="2">The sequence shown here is derived from an EMBL/GenBank/DDBJ whole genome shotgun (WGS) entry which is preliminary data.</text>
</comment>
<keyword evidence="2" id="KW-0378">Hydrolase</keyword>
<reference evidence="2 3" key="1">
    <citation type="submission" date="2019-12" db="EMBL/GenBank/DDBJ databases">
        <title>Novel species isolated from a subtropical stream in China.</title>
        <authorList>
            <person name="Lu H."/>
        </authorList>
    </citation>
    <scope>NUCLEOTIDE SEQUENCE [LARGE SCALE GENOMIC DNA]</scope>
    <source>
        <strain evidence="2 3">FT127W</strain>
    </source>
</reference>
<keyword evidence="3" id="KW-1185">Reference proteome</keyword>
<dbReference type="AlphaFoldDB" id="A0A7X4HF60"/>
<proteinExistence type="predicted"/>
<evidence type="ECO:0000313" key="3">
    <source>
        <dbReference type="Proteomes" id="UP000450676"/>
    </source>
</evidence>
<dbReference type="InterPro" id="IPR029058">
    <property type="entry name" value="AB_hydrolase_fold"/>
</dbReference>
<sequence>MSLFSLAAHAQPFFLKAAAGERYCLFHPAVGACRGGLVYVPPFGEEMNKARRMAALQARALAAQGIAVLQIDLHGTGDSSGDFADARWEQWLADVALGCQWLSARLGRPVGLWGLRLGALLALDYARSPYAQGAAAPTRMLLWQPVHSGGAHLTQFLRLRMANDMLGAGGGQKTGTAALREQLHGGATLEVAGYELAPELANALDALDLAKMAPPACPLHWIDVVAAEGRPLTPASAKLVAAWRAQGAELDAQVVAGPQFWGTQEIATCPALLDASRALFQEAAHAV</sequence>
<dbReference type="NCBIfam" id="TIGR03101">
    <property type="entry name" value="hydr2_PEP"/>
    <property type="match status" value="1"/>
</dbReference>
<gene>
    <name evidence="2" type="ORF">GTP77_22415</name>
</gene>
<evidence type="ECO:0000259" key="1">
    <source>
        <dbReference type="Pfam" id="PF12146"/>
    </source>
</evidence>
<dbReference type="Pfam" id="PF12146">
    <property type="entry name" value="Hydrolase_4"/>
    <property type="match status" value="1"/>
</dbReference>
<dbReference type="GO" id="GO:0016787">
    <property type="term" value="F:hydrolase activity"/>
    <property type="evidence" value="ECO:0007669"/>
    <property type="project" value="UniProtKB-KW"/>
</dbReference>
<dbReference type="SUPFAM" id="SSF53474">
    <property type="entry name" value="alpha/beta-Hydrolases"/>
    <property type="match status" value="1"/>
</dbReference>
<accession>A0A7X4HF60</accession>
<dbReference type="EMBL" id="WWCU01000032">
    <property type="protein sequence ID" value="MYN10079.1"/>
    <property type="molecule type" value="Genomic_DNA"/>
</dbReference>
<name>A0A7X4HF60_9BURK</name>
<evidence type="ECO:0000313" key="2">
    <source>
        <dbReference type="EMBL" id="MYN10079.1"/>
    </source>
</evidence>